<dbReference type="Proteomes" id="UP000476411">
    <property type="component" value="Chromosome"/>
</dbReference>
<dbReference type="Pfam" id="PF13573">
    <property type="entry name" value="SprB"/>
    <property type="match status" value="3"/>
</dbReference>
<proteinExistence type="predicted"/>
<feature type="chain" id="PRO_5025359286" evidence="1">
    <location>
        <begin position="21"/>
        <end position="887"/>
    </location>
</feature>
<reference evidence="2 3" key="1">
    <citation type="submission" date="2020-01" db="EMBL/GenBank/DDBJ databases">
        <title>Complete genome sequence of Chitinophaga sp. H33E-04 isolated from quinoa roots.</title>
        <authorList>
            <person name="Weon H.-Y."/>
            <person name="Lee S.A."/>
        </authorList>
    </citation>
    <scope>NUCLEOTIDE SEQUENCE [LARGE SCALE GENOMIC DNA]</scope>
    <source>
        <strain evidence="2 3">H33E-04</strain>
    </source>
</reference>
<dbReference type="InterPro" id="IPR025667">
    <property type="entry name" value="SprB_repeat"/>
</dbReference>
<dbReference type="Pfam" id="PF13585">
    <property type="entry name" value="CHU_C"/>
    <property type="match status" value="1"/>
</dbReference>
<dbReference type="NCBIfam" id="TIGR04131">
    <property type="entry name" value="Bac_Flav_CTERM"/>
    <property type="match status" value="1"/>
</dbReference>
<keyword evidence="1" id="KW-0732">Signal</keyword>
<protein>
    <submittedName>
        <fullName evidence="2">T9SS type B sorting domain-containing protein</fullName>
    </submittedName>
</protein>
<sequence length="887" mass="94346">MRSPFLPMLVLFTLVCSRIAAQVANFTVPDTVCVNQTFNIQNNSTGGSTWFWNFCSGSLFSTPVVTNLTNINGALRTPTFLAIANDGVNYCAFITNNIGELVRYSFGNSYLNTPTAENFGSLGGVIPNHTEGVQIVQDANGWHVIVVGGTSEIQPRIVRVSLGNSLANAPVSSVNWGNLGSMDYPHDLFITREGTNWYGFTVNFLSNSVTRFDFGSSVANTPTAVNLGNVGNLNHPTGVFATQENGNWYVFVTNEADNTITRMDFGNSLGNTPTGVNLGNGGGIINKPRDISVIRDCGKIFGLVVSAGASDLTRIDFEGDITSNFTTTALNSGAGFSFPHSISTIFREGDNLYAFITNATGHRLSRFVFNSCNTSSIASSTLQSPPAVFYSQPGIYTINLLMNESLPTQSTYCRTVVVLDPPVVDLGPDQQVCEGGSVVLDAGPGFSSYQWSTGATTQTIIVSHSGNYRVTVSNGGCTAADDVNVTVAQVLNMTTDITDITCSTPQGSIAVNITGGTAPYTYYIGGTSNGNNNVFNNLIEGIYTIRVADNGGCEVARLVEVHKDATKLLAATAAGISPTCNGREDGVITVTIEEGTPPIEYALNGGSFQPNPTFPDLAAGDYVVTARNASCSLDIPVTLTEAAALTLTYNKTDEHCGDANGAIAAIVTGGTPPYTYTWNNVAGSTTISNLQAGTYQLVVSDNTNCAVQESIMLDNVVLPPVYISNNDTTINIGQSVQLNAYNAVDYAWTPVAGLSCVTCADPVATPSQTTTYTVTTVTGMNCVKTDLVTINVTFNNSLYIPTAFTPNADGVNDLFVIKSRGVATYNIQIFSRWGQLLFNSTNPGEHWDGRYKGVLQPAGSYIYVVTYSFFGDKSSETTQKGVFTLIR</sequence>
<dbReference type="AlphaFoldDB" id="A0A6B9ZQT2"/>
<organism evidence="2 3">
    <name type="scientific">Chitinophaga agri</name>
    <dbReference type="NCBI Taxonomy" id="2703787"/>
    <lineage>
        <taxon>Bacteria</taxon>
        <taxon>Pseudomonadati</taxon>
        <taxon>Bacteroidota</taxon>
        <taxon>Chitinophagia</taxon>
        <taxon>Chitinophagales</taxon>
        <taxon>Chitinophagaceae</taxon>
        <taxon>Chitinophaga</taxon>
    </lineage>
</organism>
<evidence type="ECO:0000313" key="3">
    <source>
        <dbReference type="Proteomes" id="UP000476411"/>
    </source>
</evidence>
<feature type="signal peptide" evidence="1">
    <location>
        <begin position="1"/>
        <end position="20"/>
    </location>
</feature>
<evidence type="ECO:0000256" key="1">
    <source>
        <dbReference type="SAM" id="SignalP"/>
    </source>
</evidence>
<dbReference type="EMBL" id="CP048113">
    <property type="protein sequence ID" value="QHS63703.1"/>
    <property type="molecule type" value="Genomic_DNA"/>
</dbReference>
<dbReference type="RefSeq" id="WP_162335419.1">
    <property type="nucleotide sequence ID" value="NZ_CP048113.1"/>
</dbReference>
<keyword evidence="3" id="KW-1185">Reference proteome</keyword>
<name>A0A6B9ZQT2_9BACT</name>
<dbReference type="InterPro" id="IPR026341">
    <property type="entry name" value="T9SS_type_B"/>
</dbReference>
<accession>A0A6B9ZQT2</accession>
<gene>
    <name evidence="2" type="ORF">GWR21_30220</name>
</gene>
<dbReference type="KEGG" id="chih:GWR21_30220"/>
<evidence type="ECO:0000313" key="2">
    <source>
        <dbReference type="EMBL" id="QHS63703.1"/>
    </source>
</evidence>